<gene>
    <name evidence="2" type="ORF">PLEPLA_LOCUS29612</name>
</gene>
<evidence type="ECO:0000313" key="3">
    <source>
        <dbReference type="Proteomes" id="UP001153269"/>
    </source>
</evidence>
<protein>
    <submittedName>
        <fullName evidence="2">Uncharacterized protein</fullName>
    </submittedName>
</protein>
<sequence>MRCQGARLCATTAESDLRRQSLTDEDLFFFFYREECDRRRANDKRSFLLATPATPAPHPPTGGTLLFRKNQNLKLVTYLLTYNAATTRFLCFCSETPQILEDAHELEQQSSSGTRRRPRDLEPAPLLSEA</sequence>
<comment type="caution">
    <text evidence="2">The sequence shown here is derived from an EMBL/GenBank/DDBJ whole genome shotgun (WGS) entry which is preliminary data.</text>
</comment>
<evidence type="ECO:0000313" key="2">
    <source>
        <dbReference type="EMBL" id="CAB1441888.1"/>
    </source>
</evidence>
<reference evidence="2" key="1">
    <citation type="submission" date="2020-03" db="EMBL/GenBank/DDBJ databases">
        <authorList>
            <person name="Weist P."/>
        </authorList>
    </citation>
    <scope>NUCLEOTIDE SEQUENCE</scope>
</reference>
<name>A0A9N7V3H7_PLEPL</name>
<organism evidence="2 3">
    <name type="scientific">Pleuronectes platessa</name>
    <name type="common">European plaice</name>
    <dbReference type="NCBI Taxonomy" id="8262"/>
    <lineage>
        <taxon>Eukaryota</taxon>
        <taxon>Metazoa</taxon>
        <taxon>Chordata</taxon>
        <taxon>Craniata</taxon>
        <taxon>Vertebrata</taxon>
        <taxon>Euteleostomi</taxon>
        <taxon>Actinopterygii</taxon>
        <taxon>Neopterygii</taxon>
        <taxon>Teleostei</taxon>
        <taxon>Neoteleostei</taxon>
        <taxon>Acanthomorphata</taxon>
        <taxon>Carangaria</taxon>
        <taxon>Pleuronectiformes</taxon>
        <taxon>Pleuronectoidei</taxon>
        <taxon>Pleuronectidae</taxon>
        <taxon>Pleuronectes</taxon>
    </lineage>
</organism>
<evidence type="ECO:0000256" key="1">
    <source>
        <dbReference type="SAM" id="MobiDB-lite"/>
    </source>
</evidence>
<dbReference type="EMBL" id="CADEAL010002735">
    <property type="protein sequence ID" value="CAB1441888.1"/>
    <property type="molecule type" value="Genomic_DNA"/>
</dbReference>
<keyword evidence="3" id="KW-1185">Reference proteome</keyword>
<dbReference type="AlphaFoldDB" id="A0A9N7V3H7"/>
<accession>A0A9N7V3H7</accession>
<feature type="region of interest" description="Disordered" evidence="1">
    <location>
        <begin position="103"/>
        <end position="130"/>
    </location>
</feature>
<dbReference type="Proteomes" id="UP001153269">
    <property type="component" value="Unassembled WGS sequence"/>
</dbReference>
<proteinExistence type="predicted"/>